<keyword evidence="7" id="KW-1185">Reference proteome</keyword>
<comment type="function">
    <text evidence="3">Negatively regulates transcription of bacterial ribonucleotide reductase nrd genes and operons by binding to NrdR-boxes.</text>
</comment>
<dbReference type="Pfam" id="PF03477">
    <property type="entry name" value="ATP-cone"/>
    <property type="match status" value="1"/>
</dbReference>
<dbReference type="InterPro" id="IPR003796">
    <property type="entry name" value="RNR_NrdR-like"/>
</dbReference>
<keyword evidence="3" id="KW-0804">Transcription</keyword>
<name>A0ABT9NIG9_9ACTO</name>
<dbReference type="HAMAP" id="MF_00440">
    <property type="entry name" value="NrdR"/>
    <property type="match status" value="1"/>
</dbReference>
<feature type="region of interest" description="Disordered" evidence="4">
    <location>
        <begin position="99"/>
        <end position="123"/>
    </location>
</feature>
<evidence type="ECO:0000256" key="4">
    <source>
        <dbReference type="SAM" id="MobiDB-lite"/>
    </source>
</evidence>
<keyword evidence="1 3" id="KW-0547">Nucleotide-binding</keyword>
<dbReference type="PANTHER" id="PTHR30455:SF2">
    <property type="entry name" value="TRANSCRIPTIONAL REPRESSOR NRDR"/>
    <property type="match status" value="1"/>
</dbReference>
<evidence type="ECO:0000313" key="7">
    <source>
        <dbReference type="Proteomes" id="UP001243212"/>
    </source>
</evidence>
<organism evidence="6 7">
    <name type="scientific">Trueperella bonasi</name>
    <dbReference type="NCBI Taxonomy" id="312286"/>
    <lineage>
        <taxon>Bacteria</taxon>
        <taxon>Bacillati</taxon>
        <taxon>Actinomycetota</taxon>
        <taxon>Actinomycetes</taxon>
        <taxon>Actinomycetales</taxon>
        <taxon>Actinomycetaceae</taxon>
        <taxon>Trueperella</taxon>
    </lineage>
</organism>
<reference evidence="6 7" key="1">
    <citation type="submission" date="2023-07" db="EMBL/GenBank/DDBJ databases">
        <title>Sequencing the genomes of 1000 actinobacteria strains.</title>
        <authorList>
            <person name="Klenk H.-P."/>
        </authorList>
    </citation>
    <scope>NUCLEOTIDE SEQUENCE [LARGE SCALE GENOMIC DNA]</scope>
    <source>
        <strain evidence="6 7">DSM 17163</strain>
    </source>
</reference>
<comment type="caution">
    <text evidence="6">The sequence shown here is derived from an EMBL/GenBank/DDBJ whole genome shotgun (WGS) entry which is preliminary data.</text>
</comment>
<proteinExistence type="inferred from homology"/>
<dbReference type="PANTHER" id="PTHR30455">
    <property type="entry name" value="TRANSCRIPTIONAL REPRESSOR NRDR"/>
    <property type="match status" value="1"/>
</dbReference>
<dbReference type="PROSITE" id="PS51161">
    <property type="entry name" value="ATP_CONE"/>
    <property type="match status" value="1"/>
</dbReference>
<keyword evidence="3" id="KW-0678">Repressor</keyword>
<keyword evidence="3" id="KW-0238">DNA-binding</keyword>
<keyword evidence="3" id="KW-0805">Transcription regulation</keyword>
<evidence type="ECO:0000313" key="6">
    <source>
        <dbReference type="EMBL" id="MDP9806997.1"/>
    </source>
</evidence>
<evidence type="ECO:0000256" key="3">
    <source>
        <dbReference type="HAMAP-Rule" id="MF_00440"/>
    </source>
</evidence>
<evidence type="ECO:0000256" key="2">
    <source>
        <dbReference type="ARBA" id="ARBA00022840"/>
    </source>
</evidence>
<comment type="caution">
    <text evidence="3">Lacks conserved residue(s) required for the propagation of feature annotation.</text>
</comment>
<gene>
    <name evidence="3" type="primary">nrdR</name>
    <name evidence="6" type="ORF">J2S70_001579</name>
</gene>
<sequence>MVTKRSGTTEPFSRDKIISGVGRACQGRPVTRDQLAVLAQQVEETLRASGAAHIDSQDVGLAILDPLRELDTVAYLRFASVYSNFETLEDFEEAIRELRSSQFPEDSQAPERTQMLDNSSEDA</sequence>
<comment type="similarity">
    <text evidence="3">Belongs to the NrdR family.</text>
</comment>
<accession>A0ABT9NIG9</accession>
<dbReference type="Proteomes" id="UP001243212">
    <property type="component" value="Unassembled WGS sequence"/>
</dbReference>
<evidence type="ECO:0000256" key="1">
    <source>
        <dbReference type="ARBA" id="ARBA00022741"/>
    </source>
</evidence>
<keyword evidence="2 3" id="KW-0067">ATP-binding</keyword>
<dbReference type="InterPro" id="IPR005144">
    <property type="entry name" value="ATP-cone_dom"/>
</dbReference>
<dbReference type="EMBL" id="JAUSQX010000001">
    <property type="protein sequence ID" value="MDP9806997.1"/>
    <property type="molecule type" value="Genomic_DNA"/>
</dbReference>
<feature type="domain" description="ATP-cone" evidence="5">
    <location>
        <begin position="1"/>
        <end position="90"/>
    </location>
</feature>
<evidence type="ECO:0000259" key="5">
    <source>
        <dbReference type="PROSITE" id="PS51161"/>
    </source>
</evidence>
<protein>
    <recommendedName>
        <fullName evidence="3">Transcriptional repressor NrdR</fullName>
    </recommendedName>
</protein>